<sequence length="76" mass="9211">MKHSLDMTLRELLEDGADIDIHYYWDFDRTQEDAENKAMQFDDLGEIENKPEGNYVRIIPNNKGLRFYCYYDREEI</sequence>
<name>A0A917Y3H6_9BACI</name>
<organism evidence="1 2">
    <name type="scientific">Oceanobacillus indicireducens</name>
    <dbReference type="NCBI Taxonomy" id="1004261"/>
    <lineage>
        <taxon>Bacteria</taxon>
        <taxon>Bacillati</taxon>
        <taxon>Bacillota</taxon>
        <taxon>Bacilli</taxon>
        <taxon>Bacillales</taxon>
        <taxon>Bacillaceae</taxon>
        <taxon>Oceanobacillus</taxon>
    </lineage>
</organism>
<accession>A0A917Y3H6</accession>
<dbReference type="Proteomes" id="UP000624041">
    <property type="component" value="Unassembled WGS sequence"/>
</dbReference>
<gene>
    <name evidence="1" type="ORF">GCM10007971_36180</name>
</gene>
<dbReference type="EMBL" id="BMOS01000045">
    <property type="protein sequence ID" value="GGN66345.1"/>
    <property type="molecule type" value="Genomic_DNA"/>
</dbReference>
<protein>
    <submittedName>
        <fullName evidence="1">Uncharacterized protein</fullName>
    </submittedName>
</protein>
<dbReference type="RefSeq" id="WP_188859404.1">
    <property type="nucleotide sequence ID" value="NZ_BMOS01000045.1"/>
</dbReference>
<proteinExistence type="predicted"/>
<reference evidence="1" key="1">
    <citation type="journal article" date="2014" name="Int. J. Syst. Evol. Microbiol.">
        <title>Complete genome sequence of Corynebacterium casei LMG S-19264T (=DSM 44701T), isolated from a smear-ripened cheese.</title>
        <authorList>
            <consortium name="US DOE Joint Genome Institute (JGI-PGF)"/>
            <person name="Walter F."/>
            <person name="Albersmeier A."/>
            <person name="Kalinowski J."/>
            <person name="Ruckert C."/>
        </authorList>
    </citation>
    <scope>NUCLEOTIDE SEQUENCE</scope>
    <source>
        <strain evidence="1">JCM 17251</strain>
    </source>
</reference>
<dbReference type="AlphaFoldDB" id="A0A917Y3H6"/>
<comment type="caution">
    <text evidence="1">The sequence shown here is derived from an EMBL/GenBank/DDBJ whole genome shotgun (WGS) entry which is preliminary data.</text>
</comment>
<evidence type="ECO:0000313" key="2">
    <source>
        <dbReference type="Proteomes" id="UP000624041"/>
    </source>
</evidence>
<reference evidence="1" key="2">
    <citation type="submission" date="2020-09" db="EMBL/GenBank/DDBJ databases">
        <authorList>
            <person name="Sun Q."/>
            <person name="Ohkuma M."/>
        </authorList>
    </citation>
    <scope>NUCLEOTIDE SEQUENCE</scope>
    <source>
        <strain evidence="1">JCM 17251</strain>
    </source>
</reference>
<keyword evidence="2" id="KW-1185">Reference proteome</keyword>
<evidence type="ECO:0000313" key="1">
    <source>
        <dbReference type="EMBL" id="GGN66345.1"/>
    </source>
</evidence>